<feature type="transmembrane region" description="Helical" evidence="1">
    <location>
        <begin position="49"/>
        <end position="68"/>
    </location>
</feature>
<comment type="caution">
    <text evidence="2">The sequence shown here is derived from an EMBL/GenBank/DDBJ whole genome shotgun (WGS) entry which is preliminary data.</text>
</comment>
<keyword evidence="1" id="KW-0472">Membrane</keyword>
<proteinExistence type="predicted"/>
<name>A0ABW5SAW9_9FLAO</name>
<keyword evidence="1" id="KW-1133">Transmembrane helix</keyword>
<keyword evidence="3" id="KW-1185">Reference proteome</keyword>
<accession>A0ABW5SAW9</accession>
<dbReference type="RefSeq" id="WP_379043560.1">
    <property type="nucleotide sequence ID" value="NZ_JBHULZ010000008.1"/>
</dbReference>
<dbReference type="EMBL" id="JBHULZ010000008">
    <property type="protein sequence ID" value="MFD2696822.1"/>
    <property type="molecule type" value="Genomic_DNA"/>
</dbReference>
<feature type="transmembrane region" description="Helical" evidence="1">
    <location>
        <begin position="88"/>
        <end position="117"/>
    </location>
</feature>
<evidence type="ECO:0000313" key="2">
    <source>
        <dbReference type="EMBL" id="MFD2696822.1"/>
    </source>
</evidence>
<dbReference type="Pfam" id="PF04306">
    <property type="entry name" value="DUF456"/>
    <property type="match status" value="1"/>
</dbReference>
<gene>
    <name evidence="2" type="ORF">ACFSQ0_02355</name>
</gene>
<dbReference type="Proteomes" id="UP001597357">
    <property type="component" value="Unassembled WGS sequence"/>
</dbReference>
<evidence type="ECO:0000313" key="3">
    <source>
        <dbReference type="Proteomes" id="UP001597357"/>
    </source>
</evidence>
<sequence length="167" mass="17945">MDVFLLICGFLLCCTGIAGSFLPVLPGISLSWLGLVLLAFTKAVPANYWLLGITLFICIVILILDYIIPAQGTKKFGGGKAAAYGTSIGLIIGLFVPIPFGFLIGAFLGAFLGELLFVKASTFKKSLKAAVGSFLGFLASTFMAFFTACIYLGIFIYQVVIHWNNFF</sequence>
<organism evidence="2 3">
    <name type="scientific">Mesonia sediminis</name>
    <dbReference type="NCBI Taxonomy" id="1703946"/>
    <lineage>
        <taxon>Bacteria</taxon>
        <taxon>Pseudomonadati</taxon>
        <taxon>Bacteroidota</taxon>
        <taxon>Flavobacteriia</taxon>
        <taxon>Flavobacteriales</taxon>
        <taxon>Flavobacteriaceae</taxon>
        <taxon>Mesonia</taxon>
    </lineage>
</organism>
<dbReference type="PANTHER" id="PTHR39165:SF1">
    <property type="entry name" value="DUF456 DOMAIN-CONTAINING PROTEIN"/>
    <property type="match status" value="1"/>
</dbReference>
<keyword evidence="1" id="KW-0812">Transmembrane</keyword>
<reference evidence="3" key="1">
    <citation type="journal article" date="2019" name="Int. J. Syst. Evol. Microbiol.">
        <title>The Global Catalogue of Microorganisms (GCM) 10K type strain sequencing project: providing services to taxonomists for standard genome sequencing and annotation.</title>
        <authorList>
            <consortium name="The Broad Institute Genomics Platform"/>
            <consortium name="The Broad Institute Genome Sequencing Center for Infectious Disease"/>
            <person name="Wu L."/>
            <person name="Ma J."/>
        </authorList>
    </citation>
    <scope>NUCLEOTIDE SEQUENCE [LARGE SCALE GENOMIC DNA]</scope>
    <source>
        <strain evidence="3">KCTC 42255</strain>
    </source>
</reference>
<protein>
    <submittedName>
        <fullName evidence="2">DUF456 domain-containing protein</fullName>
    </submittedName>
</protein>
<evidence type="ECO:0000256" key="1">
    <source>
        <dbReference type="SAM" id="Phobius"/>
    </source>
</evidence>
<feature type="transmembrane region" description="Helical" evidence="1">
    <location>
        <begin position="129"/>
        <end position="157"/>
    </location>
</feature>
<dbReference type="InterPro" id="IPR007403">
    <property type="entry name" value="DUF456"/>
</dbReference>
<dbReference type="PANTHER" id="PTHR39165">
    <property type="entry name" value="IG HYPOTHETICAL 17883"/>
    <property type="match status" value="1"/>
</dbReference>